<feature type="compositionally biased region" description="Polar residues" evidence="1">
    <location>
        <begin position="467"/>
        <end position="479"/>
    </location>
</feature>
<accession>A0AAV5DNS5</accession>
<name>A0AAV5DNS5_ELECO</name>
<dbReference type="InterPro" id="IPR000008">
    <property type="entry name" value="C2_dom"/>
</dbReference>
<feature type="compositionally biased region" description="Polar residues" evidence="1">
    <location>
        <begin position="396"/>
        <end position="409"/>
    </location>
</feature>
<evidence type="ECO:0000313" key="3">
    <source>
        <dbReference type="EMBL" id="GJN12004.1"/>
    </source>
</evidence>
<evidence type="ECO:0000313" key="4">
    <source>
        <dbReference type="Proteomes" id="UP001054889"/>
    </source>
</evidence>
<reference evidence="3" key="1">
    <citation type="journal article" date="2018" name="DNA Res.">
        <title>Multiple hybrid de novo genome assembly of finger millet, an orphan allotetraploid crop.</title>
        <authorList>
            <person name="Hatakeyama M."/>
            <person name="Aluri S."/>
            <person name="Balachadran M.T."/>
            <person name="Sivarajan S.R."/>
            <person name="Patrignani A."/>
            <person name="Gruter S."/>
            <person name="Poveda L."/>
            <person name="Shimizu-Inatsugi R."/>
            <person name="Baeten J."/>
            <person name="Francoijs K.J."/>
            <person name="Nataraja K.N."/>
            <person name="Reddy Y.A.N."/>
            <person name="Phadnis S."/>
            <person name="Ravikumar R.L."/>
            <person name="Schlapbach R."/>
            <person name="Sreeman S.M."/>
            <person name="Shimizu K.K."/>
        </authorList>
    </citation>
    <scope>NUCLEOTIDE SEQUENCE</scope>
</reference>
<comment type="caution">
    <text evidence="3">The sequence shown here is derived from an EMBL/GenBank/DDBJ whole genome shotgun (WGS) entry which is preliminary data.</text>
</comment>
<dbReference type="CDD" id="cd04051">
    <property type="entry name" value="C2_SRC2_like"/>
    <property type="match status" value="1"/>
</dbReference>
<dbReference type="Gene3D" id="2.60.40.150">
    <property type="entry name" value="C2 domain"/>
    <property type="match status" value="1"/>
</dbReference>
<dbReference type="PROSITE" id="PS50004">
    <property type="entry name" value="C2"/>
    <property type="match status" value="1"/>
</dbReference>
<dbReference type="PANTHER" id="PTHR32246:SF24">
    <property type="entry name" value="OS07G0670200 PROTEIN"/>
    <property type="match status" value="1"/>
</dbReference>
<feature type="region of interest" description="Disordered" evidence="1">
    <location>
        <begin position="265"/>
        <end position="555"/>
    </location>
</feature>
<dbReference type="InterPro" id="IPR044750">
    <property type="entry name" value="C2_SRC2/BAP"/>
</dbReference>
<dbReference type="GO" id="GO:0006952">
    <property type="term" value="P:defense response"/>
    <property type="evidence" value="ECO:0007669"/>
    <property type="project" value="InterPro"/>
</dbReference>
<evidence type="ECO:0000256" key="1">
    <source>
        <dbReference type="SAM" id="MobiDB-lite"/>
    </source>
</evidence>
<dbReference type="SUPFAM" id="SSF49562">
    <property type="entry name" value="C2 domain (Calcium/lipid-binding domain, CaLB)"/>
    <property type="match status" value="1"/>
</dbReference>
<sequence length="555" mass="61222">MAHRELELTLLSARDLKSVNLFTRMDVYAVASISGDPMTRQCTPTDTSGGRNPSWNATLRFSVPPSAAAADGWLHVLLRSERALGDRDIGEVVVPLAELLAGADGTGPQPPRLASYQVHTVHRGEPRGVLNVSYRLGPIVAPVDDKPQHVIAYPAPQQPFKPQNPAPTQQPYQYQNHKPQNPASQQPPYKPQNPASQQPPYKHQNSASQQPYQYQNPEPTQQPYQYQQNPPRDTYAPAQPMKPQNPGAPQQQQPYYQYHDDAYAKSQPLKPQNPGAPPQPYHHPPRDAYAPPPRHEEANGYGPTNYYMGPHTQIILGATPRSNTIPAKADDGLKPKPSYTPTQPNTSPAKTDHSWPKAVSQKHHDTPSWTNASPKRPDRPTRPQHDTKVAKPAPTQPITSQGKTDQSWPKASPQHHQDNPAWPNATTKKPDSLTRPQQHDIKVVEHVHTLTKVGSAKPDHPTRPQALEQQKNTQVSNIISARKTNDTQVGGDYARTQSNFQPGKADSTRPKEVYANTRSNGTPGKADQHQSGAGPKPVLQHDKVHTLPTATATAR</sequence>
<dbReference type="Proteomes" id="UP001054889">
    <property type="component" value="Unassembled WGS sequence"/>
</dbReference>
<feature type="compositionally biased region" description="Polar residues" evidence="1">
    <location>
        <begin position="339"/>
        <end position="349"/>
    </location>
</feature>
<proteinExistence type="predicted"/>
<feature type="compositionally biased region" description="Pro residues" evidence="1">
    <location>
        <begin position="156"/>
        <end position="165"/>
    </location>
</feature>
<dbReference type="AlphaFoldDB" id="A0AAV5DNS5"/>
<dbReference type="PANTHER" id="PTHR32246">
    <property type="entry name" value="INGRESSION PROTEIN FIC1"/>
    <property type="match status" value="1"/>
</dbReference>
<reference evidence="3" key="2">
    <citation type="submission" date="2021-12" db="EMBL/GenBank/DDBJ databases">
        <title>Resequencing data analysis of finger millet.</title>
        <authorList>
            <person name="Hatakeyama M."/>
            <person name="Aluri S."/>
            <person name="Balachadran M.T."/>
            <person name="Sivarajan S.R."/>
            <person name="Poveda L."/>
            <person name="Shimizu-Inatsugi R."/>
            <person name="Schlapbach R."/>
            <person name="Sreeman S.M."/>
            <person name="Shimizu K.K."/>
        </authorList>
    </citation>
    <scope>NUCLEOTIDE SEQUENCE</scope>
</reference>
<feature type="compositionally biased region" description="Low complexity" evidence="1">
    <location>
        <begin position="244"/>
        <end position="253"/>
    </location>
</feature>
<dbReference type="InterPro" id="IPR035892">
    <property type="entry name" value="C2_domain_sf"/>
</dbReference>
<evidence type="ECO:0000259" key="2">
    <source>
        <dbReference type="PROSITE" id="PS50004"/>
    </source>
</evidence>
<feature type="region of interest" description="Disordered" evidence="1">
    <location>
        <begin position="155"/>
        <end position="253"/>
    </location>
</feature>
<dbReference type="EMBL" id="BQKI01000021">
    <property type="protein sequence ID" value="GJN12004.1"/>
    <property type="molecule type" value="Genomic_DNA"/>
</dbReference>
<feature type="compositionally biased region" description="Low complexity" evidence="1">
    <location>
        <begin position="209"/>
        <end position="231"/>
    </location>
</feature>
<dbReference type="SMART" id="SM00239">
    <property type="entry name" value="C2"/>
    <property type="match status" value="1"/>
</dbReference>
<keyword evidence="4" id="KW-1185">Reference proteome</keyword>
<dbReference type="Pfam" id="PF00168">
    <property type="entry name" value="C2"/>
    <property type="match status" value="1"/>
</dbReference>
<gene>
    <name evidence="3" type="primary">ga30247</name>
    <name evidence="3" type="ORF">PR202_ga30247</name>
</gene>
<feature type="compositionally biased region" description="Polar residues" evidence="1">
    <location>
        <begin position="166"/>
        <end position="208"/>
    </location>
</feature>
<organism evidence="3 4">
    <name type="scientific">Eleusine coracana subsp. coracana</name>
    <dbReference type="NCBI Taxonomy" id="191504"/>
    <lineage>
        <taxon>Eukaryota</taxon>
        <taxon>Viridiplantae</taxon>
        <taxon>Streptophyta</taxon>
        <taxon>Embryophyta</taxon>
        <taxon>Tracheophyta</taxon>
        <taxon>Spermatophyta</taxon>
        <taxon>Magnoliopsida</taxon>
        <taxon>Liliopsida</taxon>
        <taxon>Poales</taxon>
        <taxon>Poaceae</taxon>
        <taxon>PACMAD clade</taxon>
        <taxon>Chloridoideae</taxon>
        <taxon>Cynodonteae</taxon>
        <taxon>Eleusininae</taxon>
        <taxon>Eleusine</taxon>
    </lineage>
</organism>
<feature type="compositionally biased region" description="Basic and acidic residues" evidence="1">
    <location>
        <begin position="375"/>
        <end position="389"/>
    </location>
</feature>
<feature type="domain" description="C2" evidence="2">
    <location>
        <begin position="1"/>
        <end position="111"/>
    </location>
</feature>
<feature type="compositionally biased region" description="Basic and acidic residues" evidence="1">
    <location>
        <begin position="428"/>
        <end position="448"/>
    </location>
</feature>
<protein>
    <recommendedName>
        <fullName evidence="2">C2 domain-containing protein</fullName>
    </recommendedName>
</protein>